<protein>
    <submittedName>
        <fullName evidence="1">Uncharacterized protein</fullName>
    </submittedName>
</protein>
<evidence type="ECO:0000313" key="2">
    <source>
        <dbReference type="Proteomes" id="UP001060261"/>
    </source>
</evidence>
<dbReference type="Proteomes" id="UP001060261">
    <property type="component" value="Chromosome"/>
</dbReference>
<keyword evidence="2" id="KW-1185">Reference proteome</keyword>
<organism evidence="1 2">
    <name type="scientific">Deinococcus rubellus</name>
    <dbReference type="NCBI Taxonomy" id="1889240"/>
    <lineage>
        <taxon>Bacteria</taxon>
        <taxon>Thermotogati</taxon>
        <taxon>Deinococcota</taxon>
        <taxon>Deinococci</taxon>
        <taxon>Deinococcales</taxon>
        <taxon>Deinococcaceae</taxon>
        <taxon>Deinococcus</taxon>
    </lineage>
</organism>
<reference evidence="1" key="1">
    <citation type="submission" date="2022-09" db="EMBL/GenBank/DDBJ databases">
        <title>genome sequence of Deinococcus rubellus.</title>
        <authorList>
            <person name="Srinivasan S."/>
        </authorList>
    </citation>
    <scope>NUCLEOTIDE SEQUENCE</scope>
    <source>
        <strain evidence="1">Ant6</strain>
    </source>
</reference>
<evidence type="ECO:0000313" key="1">
    <source>
        <dbReference type="EMBL" id="UWX65308.1"/>
    </source>
</evidence>
<name>A0ABY5YKG0_9DEIO</name>
<dbReference type="EMBL" id="CP104213">
    <property type="protein sequence ID" value="UWX65308.1"/>
    <property type="molecule type" value="Genomic_DNA"/>
</dbReference>
<proteinExistence type="predicted"/>
<dbReference type="RefSeq" id="WP_260561563.1">
    <property type="nucleotide sequence ID" value="NZ_BAABEC010000163.1"/>
</dbReference>
<sequence length="68" mass="7268">MRRLRVVSGGVLPRMLAGMQIACEFAPSSRSVAAQILSFNTRVAALQTAVQVELLGQPGSLGREGWAR</sequence>
<gene>
    <name evidence="1" type="ORF">N0D28_06555</name>
</gene>
<accession>A0ABY5YKG0</accession>